<dbReference type="GO" id="GO:0016491">
    <property type="term" value="F:oxidoreductase activity"/>
    <property type="evidence" value="ECO:0007669"/>
    <property type="project" value="UniProtKB-KW"/>
</dbReference>
<dbReference type="Pfam" id="PF03450">
    <property type="entry name" value="CO_deh_flav_C"/>
    <property type="match status" value="1"/>
</dbReference>
<dbReference type="SUPFAM" id="SSF54292">
    <property type="entry name" value="2Fe-2S ferredoxin-like"/>
    <property type="match status" value="1"/>
</dbReference>
<evidence type="ECO:0000256" key="4">
    <source>
        <dbReference type="ARBA" id="ARBA00023002"/>
    </source>
</evidence>
<dbReference type="InterPro" id="IPR005107">
    <property type="entry name" value="CO_DH_flav_C"/>
</dbReference>
<gene>
    <name evidence="8" type="ORF">EI42_03051</name>
</gene>
<dbReference type="PROSITE" id="PS51085">
    <property type="entry name" value="2FE2S_FER_2"/>
    <property type="match status" value="1"/>
</dbReference>
<evidence type="ECO:0000313" key="9">
    <source>
        <dbReference type="Proteomes" id="UP000248806"/>
    </source>
</evidence>
<dbReference type="InterPro" id="IPR001041">
    <property type="entry name" value="2Fe-2S_ferredoxin-type"/>
</dbReference>
<keyword evidence="1" id="KW-0285">Flavoprotein</keyword>
<keyword evidence="2" id="KW-0479">Metal-binding</keyword>
<dbReference type="InterPro" id="IPR036010">
    <property type="entry name" value="2Fe-2S_ferredoxin-like_sf"/>
</dbReference>
<dbReference type="GO" id="GO:0051537">
    <property type="term" value="F:2 iron, 2 sulfur cluster binding"/>
    <property type="evidence" value="ECO:0007669"/>
    <property type="project" value="InterPro"/>
</dbReference>
<dbReference type="GO" id="GO:0005506">
    <property type="term" value="F:iron ion binding"/>
    <property type="evidence" value="ECO:0007669"/>
    <property type="project" value="InterPro"/>
</dbReference>
<feature type="domain" description="2Fe-2S ferredoxin-type" evidence="6">
    <location>
        <begin position="310"/>
        <end position="386"/>
    </location>
</feature>
<dbReference type="Pfam" id="PF00941">
    <property type="entry name" value="FAD_binding_5"/>
    <property type="match status" value="1"/>
</dbReference>
<dbReference type="RefSeq" id="WP_111323410.1">
    <property type="nucleotide sequence ID" value="NZ_BIFX01000001.1"/>
</dbReference>
<dbReference type="EMBL" id="QKUF01000009">
    <property type="protein sequence ID" value="PZW29329.1"/>
    <property type="molecule type" value="Genomic_DNA"/>
</dbReference>
<evidence type="ECO:0000256" key="3">
    <source>
        <dbReference type="ARBA" id="ARBA00022827"/>
    </source>
</evidence>
<dbReference type="PROSITE" id="PS51387">
    <property type="entry name" value="FAD_PCMH"/>
    <property type="match status" value="1"/>
</dbReference>
<comment type="caution">
    <text evidence="8">The sequence shown here is derived from an EMBL/GenBank/DDBJ whole genome shotgun (WGS) entry which is preliminary data.</text>
</comment>
<dbReference type="InterPro" id="IPR012675">
    <property type="entry name" value="Beta-grasp_dom_sf"/>
</dbReference>
<dbReference type="PROSITE" id="PS00197">
    <property type="entry name" value="2FE2S_FER_1"/>
    <property type="match status" value="1"/>
</dbReference>
<keyword evidence="3" id="KW-0274">FAD</keyword>
<keyword evidence="5" id="KW-0408">Iron</keyword>
<name>A0A326U7R9_THEHA</name>
<dbReference type="InterPro" id="IPR016169">
    <property type="entry name" value="FAD-bd_PCMH_sub2"/>
</dbReference>
<dbReference type="Proteomes" id="UP000248806">
    <property type="component" value="Unassembled WGS sequence"/>
</dbReference>
<dbReference type="PANTHER" id="PTHR45444">
    <property type="entry name" value="XANTHINE DEHYDROGENASE"/>
    <property type="match status" value="1"/>
</dbReference>
<dbReference type="InterPro" id="IPR016208">
    <property type="entry name" value="Ald_Oxase/xanthine_DH-like"/>
</dbReference>
<dbReference type="Gene3D" id="3.30.390.50">
    <property type="entry name" value="CO dehydrogenase flavoprotein, C-terminal domain"/>
    <property type="match status" value="1"/>
</dbReference>
<protein>
    <submittedName>
        <fullName evidence="8">Carbon-monoxide dehydrogenase medium subunit</fullName>
    </submittedName>
</protein>
<dbReference type="AlphaFoldDB" id="A0A326U7R9"/>
<keyword evidence="9" id="KW-1185">Reference proteome</keyword>
<dbReference type="InterPro" id="IPR036318">
    <property type="entry name" value="FAD-bd_PCMH-like_sf"/>
</dbReference>
<dbReference type="PANTHER" id="PTHR45444:SF3">
    <property type="entry name" value="XANTHINE DEHYDROGENASE"/>
    <property type="match status" value="1"/>
</dbReference>
<evidence type="ECO:0000259" key="6">
    <source>
        <dbReference type="PROSITE" id="PS51085"/>
    </source>
</evidence>
<dbReference type="SMART" id="SM01092">
    <property type="entry name" value="CO_deh_flav_C"/>
    <property type="match status" value="1"/>
</dbReference>
<dbReference type="SUPFAM" id="SSF56176">
    <property type="entry name" value="FAD-binding/transporter-associated domain-like"/>
    <property type="match status" value="1"/>
</dbReference>
<reference evidence="8 9" key="1">
    <citation type="submission" date="2018-06" db="EMBL/GenBank/DDBJ databases">
        <title>Genomic Encyclopedia of Archaeal and Bacterial Type Strains, Phase II (KMG-II): from individual species to whole genera.</title>
        <authorList>
            <person name="Goeker M."/>
        </authorList>
    </citation>
    <scope>NUCLEOTIDE SEQUENCE [LARGE SCALE GENOMIC DNA]</scope>
    <source>
        <strain evidence="8 9">ATCC BAA-1881</strain>
    </source>
</reference>
<dbReference type="Gene3D" id="1.10.150.120">
    <property type="entry name" value="[2Fe-2S]-binding domain"/>
    <property type="match status" value="1"/>
</dbReference>
<evidence type="ECO:0000313" key="8">
    <source>
        <dbReference type="EMBL" id="PZW29329.1"/>
    </source>
</evidence>
<dbReference type="InterPro" id="IPR002888">
    <property type="entry name" value="2Fe-2S-bd"/>
</dbReference>
<evidence type="ECO:0000256" key="5">
    <source>
        <dbReference type="ARBA" id="ARBA00023004"/>
    </source>
</evidence>
<dbReference type="Gene3D" id="3.30.43.10">
    <property type="entry name" value="Uridine Diphospho-n-acetylenolpyruvylglucosamine Reductase, domain 2"/>
    <property type="match status" value="1"/>
</dbReference>
<dbReference type="Pfam" id="PF00111">
    <property type="entry name" value="Fer2"/>
    <property type="match status" value="1"/>
</dbReference>
<keyword evidence="4" id="KW-0560">Oxidoreductase</keyword>
<dbReference type="OrthoDB" id="9789842at2"/>
<dbReference type="GO" id="GO:0071949">
    <property type="term" value="F:FAD binding"/>
    <property type="evidence" value="ECO:0007669"/>
    <property type="project" value="InterPro"/>
</dbReference>
<sequence>MFWETIVRPTTLAEALEQLARYGDTARVVAGGTDVLVELQRGVKPTRTLIDITGLAELRYLREEQGVFAFGALTTHNDIVMSAACRERLLPLAQACWEVGAPQIRNRATLAGNLITASPANDSIAPLMALGAEVVLCSKEGERVVALDDFYAGFRRTVLRPGELLREIRVPALREQQRGLFLKLGLRGAQAISVIDVAFVLTFDGPRVSQARITLGCLAPTVVHARSVETYLQGKELDAETCQEAGRIARQDVTPIGDVRASAEYRYETLQHYIEQGLRRIAANDVRDQRMDAPVALDTGKQAEAKPFTGTIETTVNGKPCRLVGAERKTLLNALREDAGLTGTKEGCAEGECGACTVWLNGQAVMSCLVPAAQAHGAEVTTIEGLADGDTLHPLQQAFVDCAAVQCGFCIPGMLMAGAKLLDECPHPDLDQVRVALSGNICRCTGYSKILDAVQAAVQSDLTAGKAGKS</sequence>
<feature type="domain" description="FAD-binding PCMH-type" evidence="7">
    <location>
        <begin position="1"/>
        <end position="175"/>
    </location>
</feature>
<dbReference type="SUPFAM" id="SSF55447">
    <property type="entry name" value="CO dehydrogenase flavoprotein C-terminal domain-like"/>
    <property type="match status" value="1"/>
</dbReference>
<evidence type="ECO:0000256" key="1">
    <source>
        <dbReference type="ARBA" id="ARBA00022630"/>
    </source>
</evidence>
<accession>A0A326U7R9</accession>
<dbReference type="Gene3D" id="3.10.20.30">
    <property type="match status" value="1"/>
</dbReference>
<dbReference type="SUPFAM" id="SSF47741">
    <property type="entry name" value="CO dehydrogenase ISP C-domain like"/>
    <property type="match status" value="1"/>
</dbReference>
<dbReference type="InterPro" id="IPR006058">
    <property type="entry name" value="2Fe2S_fd_BS"/>
</dbReference>
<dbReference type="InterPro" id="IPR016166">
    <property type="entry name" value="FAD-bd_PCMH"/>
</dbReference>
<proteinExistence type="predicted"/>
<dbReference type="InterPro" id="IPR016167">
    <property type="entry name" value="FAD-bd_PCMH_sub1"/>
</dbReference>
<dbReference type="Pfam" id="PF01799">
    <property type="entry name" value="Fer2_2"/>
    <property type="match status" value="1"/>
</dbReference>
<evidence type="ECO:0000259" key="7">
    <source>
        <dbReference type="PROSITE" id="PS51387"/>
    </source>
</evidence>
<organism evidence="8 9">
    <name type="scientific">Thermosporothrix hazakensis</name>
    <dbReference type="NCBI Taxonomy" id="644383"/>
    <lineage>
        <taxon>Bacteria</taxon>
        <taxon>Bacillati</taxon>
        <taxon>Chloroflexota</taxon>
        <taxon>Ktedonobacteria</taxon>
        <taxon>Ktedonobacterales</taxon>
        <taxon>Thermosporotrichaceae</taxon>
        <taxon>Thermosporothrix</taxon>
    </lineage>
</organism>
<dbReference type="InterPro" id="IPR036683">
    <property type="entry name" value="CO_DH_flav_C_dom_sf"/>
</dbReference>
<dbReference type="InterPro" id="IPR002346">
    <property type="entry name" value="Mopterin_DH_FAD-bd"/>
</dbReference>
<dbReference type="Gene3D" id="3.30.465.10">
    <property type="match status" value="1"/>
</dbReference>
<dbReference type="InterPro" id="IPR036884">
    <property type="entry name" value="2Fe-2S-bd_dom_sf"/>
</dbReference>
<evidence type="ECO:0000256" key="2">
    <source>
        <dbReference type="ARBA" id="ARBA00022723"/>
    </source>
</evidence>